<dbReference type="GO" id="GO:0016887">
    <property type="term" value="F:ATP hydrolysis activity"/>
    <property type="evidence" value="ECO:0007669"/>
    <property type="project" value="TreeGrafter"/>
</dbReference>
<dbReference type="GO" id="GO:0005829">
    <property type="term" value="C:cytosol"/>
    <property type="evidence" value="ECO:0007669"/>
    <property type="project" value="TreeGrafter"/>
</dbReference>
<dbReference type="GO" id="GO:0005524">
    <property type="term" value="F:ATP binding"/>
    <property type="evidence" value="ECO:0007669"/>
    <property type="project" value="UniProtKB-KW"/>
</dbReference>
<dbReference type="SUPFAM" id="SSF52540">
    <property type="entry name" value="P-loop containing nucleoside triphosphate hydrolases"/>
    <property type="match status" value="1"/>
</dbReference>
<gene>
    <name evidence="4" type="ORF">EOI86_04345</name>
</gene>
<evidence type="ECO:0000256" key="2">
    <source>
        <dbReference type="ARBA" id="ARBA00022840"/>
    </source>
</evidence>
<dbReference type="InterPro" id="IPR025501">
    <property type="entry name" value="MinD_FleN"/>
</dbReference>
<dbReference type="EMBL" id="SADE01000001">
    <property type="protein sequence ID" value="RVU38521.1"/>
    <property type="molecule type" value="Genomic_DNA"/>
</dbReference>
<keyword evidence="1" id="KW-0547">Nucleotide-binding</keyword>
<dbReference type="Gene3D" id="3.40.50.300">
    <property type="entry name" value="P-loop containing nucleotide triphosphate hydrolases"/>
    <property type="match status" value="1"/>
</dbReference>
<dbReference type="PANTHER" id="PTHR43384:SF4">
    <property type="entry name" value="CELLULOSE BIOSYNTHESIS PROTEIN BCSQ-RELATED"/>
    <property type="match status" value="1"/>
</dbReference>
<dbReference type="InterPro" id="IPR002586">
    <property type="entry name" value="CobQ/CobB/MinD/ParA_Nub-bd_dom"/>
</dbReference>
<dbReference type="Proteomes" id="UP000287447">
    <property type="component" value="Unassembled WGS sequence"/>
</dbReference>
<dbReference type="RefSeq" id="WP_127763893.1">
    <property type="nucleotide sequence ID" value="NZ_SADE01000001.1"/>
</dbReference>
<protein>
    <submittedName>
        <fullName evidence="4">MinD/ParA family protein</fullName>
    </submittedName>
</protein>
<dbReference type="InterPro" id="IPR027417">
    <property type="entry name" value="P-loop_NTPase"/>
</dbReference>
<dbReference type="Pfam" id="PF01656">
    <property type="entry name" value="CbiA"/>
    <property type="match status" value="1"/>
</dbReference>
<dbReference type="PANTHER" id="PTHR43384">
    <property type="entry name" value="SEPTUM SITE-DETERMINING PROTEIN MIND HOMOLOG, CHLOROPLASTIC-RELATED"/>
    <property type="match status" value="1"/>
</dbReference>
<sequence length="259" mass="27368">MSDGSQKSQLAAVDGSRMIAVGSGKGGVGKTWFSITLSHCLAHRKKKTLLFDGDLGLANVDIQLGLMPKRDIGEVATGKASLKAVTTHYDAGGFDILAGRSGGGALATLPPPRLLRIRQELSDYSKNFDAVVLDLGAGVDRTVQILAAPAHLCLLVVNDEPTSLTDAYAFIKLAQQAGTHANIQIVVNMAENAATGKKTYETLAKACTNFLKFTPPLAGVIRQDNKVRESIRAQMPLMTRSPNSAAASDVEAIAARIEL</sequence>
<feature type="domain" description="CobQ/CobB/MinD/ParA nucleotide binding" evidence="3">
    <location>
        <begin position="19"/>
        <end position="236"/>
    </location>
</feature>
<proteinExistence type="predicted"/>
<dbReference type="GO" id="GO:0009898">
    <property type="term" value="C:cytoplasmic side of plasma membrane"/>
    <property type="evidence" value="ECO:0007669"/>
    <property type="project" value="TreeGrafter"/>
</dbReference>
<dbReference type="AlphaFoldDB" id="A0A437QVH2"/>
<keyword evidence="5" id="KW-1185">Reference proteome</keyword>
<organism evidence="4 5">
    <name type="scientific">Hwanghaeella grinnelliae</name>
    <dbReference type="NCBI Taxonomy" id="2500179"/>
    <lineage>
        <taxon>Bacteria</taxon>
        <taxon>Pseudomonadati</taxon>
        <taxon>Pseudomonadota</taxon>
        <taxon>Alphaproteobacteria</taxon>
        <taxon>Rhodospirillales</taxon>
        <taxon>Rhodospirillaceae</taxon>
        <taxon>Hwanghaeella</taxon>
    </lineage>
</organism>
<comment type="caution">
    <text evidence="4">The sequence shown here is derived from an EMBL/GenBank/DDBJ whole genome shotgun (WGS) entry which is preliminary data.</text>
</comment>
<evidence type="ECO:0000313" key="5">
    <source>
        <dbReference type="Proteomes" id="UP000287447"/>
    </source>
</evidence>
<dbReference type="OrthoDB" id="9816297at2"/>
<name>A0A437QVH2_9PROT</name>
<dbReference type="InterPro" id="IPR050625">
    <property type="entry name" value="ParA/MinD_ATPase"/>
</dbReference>
<reference evidence="5" key="1">
    <citation type="submission" date="2019-01" db="EMBL/GenBank/DDBJ databases">
        <title>Gri0909 isolated from a small marine red alga.</title>
        <authorList>
            <person name="Kim J."/>
            <person name="Jeong S.E."/>
            <person name="Jeon C.O."/>
        </authorList>
    </citation>
    <scope>NUCLEOTIDE SEQUENCE [LARGE SCALE GENOMIC DNA]</scope>
    <source>
        <strain evidence="5">Gri0909</strain>
    </source>
</reference>
<dbReference type="PIRSF" id="PIRSF003092">
    <property type="entry name" value="MinD"/>
    <property type="match status" value="1"/>
</dbReference>
<evidence type="ECO:0000256" key="1">
    <source>
        <dbReference type="ARBA" id="ARBA00022741"/>
    </source>
</evidence>
<accession>A0A437QVH2</accession>
<dbReference type="GO" id="GO:0051782">
    <property type="term" value="P:negative regulation of cell division"/>
    <property type="evidence" value="ECO:0007669"/>
    <property type="project" value="TreeGrafter"/>
</dbReference>
<evidence type="ECO:0000259" key="3">
    <source>
        <dbReference type="Pfam" id="PF01656"/>
    </source>
</evidence>
<keyword evidence="2" id="KW-0067">ATP-binding</keyword>
<evidence type="ECO:0000313" key="4">
    <source>
        <dbReference type="EMBL" id="RVU38521.1"/>
    </source>
</evidence>